<organism evidence="2 3">
    <name type="scientific">Oxalobacter paraformigenes</name>
    <dbReference type="NCBI Taxonomy" id="556268"/>
    <lineage>
        <taxon>Bacteria</taxon>
        <taxon>Pseudomonadati</taxon>
        <taxon>Pseudomonadota</taxon>
        <taxon>Betaproteobacteria</taxon>
        <taxon>Burkholderiales</taxon>
        <taxon>Oxalobacteraceae</taxon>
        <taxon>Oxalobacter</taxon>
    </lineage>
</organism>
<protein>
    <submittedName>
        <fullName evidence="2">Uncharacterized protein</fullName>
    </submittedName>
</protein>
<feature type="transmembrane region" description="Helical" evidence="1">
    <location>
        <begin position="6"/>
        <end position="26"/>
    </location>
</feature>
<dbReference type="Proteomes" id="UP000003973">
    <property type="component" value="Unassembled WGS sequence"/>
</dbReference>
<reference evidence="2" key="1">
    <citation type="submission" date="2011-10" db="EMBL/GenBank/DDBJ databases">
        <title>The Genome Sequence of Oxalobacter formigenes HOxBLS.</title>
        <authorList>
            <consortium name="The Broad Institute Genome Sequencing Platform"/>
            <person name="Earl A."/>
            <person name="Ward D."/>
            <person name="Feldgarden M."/>
            <person name="Gevers D."/>
            <person name="Allison M.J."/>
            <person name="Humphrey S."/>
            <person name="Young S.K."/>
            <person name="Zeng Q."/>
            <person name="Gargeya S."/>
            <person name="Fitzgerald M."/>
            <person name="Haas B."/>
            <person name="Abouelleil A."/>
            <person name="Alvarado L."/>
            <person name="Arachchi H.M."/>
            <person name="Berlin A."/>
            <person name="Brown A."/>
            <person name="Chapman S.B."/>
            <person name="Chen Z."/>
            <person name="Dunbar C."/>
            <person name="Freedman E."/>
            <person name="Gearin G."/>
            <person name="Goldberg J."/>
            <person name="Griggs A."/>
            <person name="Gujja S."/>
            <person name="Heiman D."/>
            <person name="Howarth C."/>
            <person name="Larson L."/>
            <person name="Lui A."/>
            <person name="MacDonald P.J.P."/>
            <person name="Montmayeur A."/>
            <person name="Murphy C."/>
            <person name="Neiman D."/>
            <person name="Pearson M."/>
            <person name="Priest M."/>
            <person name="Roberts A."/>
            <person name="Saif S."/>
            <person name="Shea T."/>
            <person name="Shenoy N."/>
            <person name="Sisk P."/>
            <person name="Stolte C."/>
            <person name="Sykes S."/>
            <person name="Wortman J."/>
            <person name="Nusbaum C."/>
            <person name="Birren B."/>
        </authorList>
    </citation>
    <scope>NUCLEOTIDE SEQUENCE [LARGE SCALE GENOMIC DNA]</scope>
    <source>
        <strain evidence="2">HOxBLS</strain>
    </source>
</reference>
<keyword evidence="1" id="KW-0812">Transmembrane</keyword>
<evidence type="ECO:0000313" key="2">
    <source>
        <dbReference type="EMBL" id="EEO27439.1"/>
    </source>
</evidence>
<dbReference type="HOGENOM" id="CLU_1609183_0_0_4"/>
<dbReference type="EMBL" id="ACDP02000026">
    <property type="protein sequence ID" value="EEO27439.1"/>
    <property type="molecule type" value="Genomic_DNA"/>
</dbReference>
<keyword evidence="1" id="KW-0472">Membrane</keyword>
<name>C3X2K3_9BURK</name>
<comment type="caution">
    <text evidence="2">The sequence shown here is derived from an EMBL/GenBank/DDBJ whole genome shotgun (WGS) entry which is preliminary data.</text>
</comment>
<accession>C3X2K3</accession>
<gene>
    <name evidence="2" type="ORF">OFAG_00592</name>
</gene>
<proteinExistence type="predicted"/>
<evidence type="ECO:0000256" key="1">
    <source>
        <dbReference type="SAM" id="Phobius"/>
    </source>
</evidence>
<evidence type="ECO:0000313" key="3">
    <source>
        <dbReference type="Proteomes" id="UP000003973"/>
    </source>
</evidence>
<dbReference type="AlphaFoldDB" id="C3X2K3"/>
<sequence>METLLVFLTLSVFIIGGIVIVQLYVLRKKRKEMDATRARLEEMLVRDCGHAISRYRMQFFRLPKNEVGYLTRVSLSHETNMPEFYLAFGDSDAEVLGYARFTRKESKGHKHSYMLTEVLPASAPVPCPVLSLHNELYTLDEAVSTRETIDAKLDRLIGIRVAEAG</sequence>
<keyword evidence="1" id="KW-1133">Transmembrane helix</keyword>
<keyword evidence="3" id="KW-1185">Reference proteome</keyword>
<dbReference type="RefSeq" id="WP_005876438.1">
    <property type="nucleotide sequence ID" value="NZ_CABMNL010000001.1"/>
</dbReference>